<dbReference type="EMBL" id="JAAOIW010000013">
    <property type="protein sequence ID" value="NHN33777.1"/>
    <property type="molecule type" value="Genomic_DNA"/>
</dbReference>
<comment type="caution">
    <text evidence="2">The sequence shown here is derived from an EMBL/GenBank/DDBJ whole genome shotgun (WGS) entry which is preliminary data.</text>
</comment>
<proteinExistence type="predicted"/>
<accession>A0ABX0JFW1</accession>
<evidence type="ECO:0000256" key="1">
    <source>
        <dbReference type="SAM" id="Phobius"/>
    </source>
</evidence>
<sequence>MLRVYKGNKKETILFISITTLGAVLWGSIIVRHPLDLNKVIAWMLTYWQ</sequence>
<keyword evidence="1" id="KW-0472">Membrane</keyword>
<feature type="transmembrane region" description="Helical" evidence="1">
    <location>
        <begin position="12"/>
        <end position="31"/>
    </location>
</feature>
<dbReference type="Proteomes" id="UP001165962">
    <property type="component" value="Unassembled WGS sequence"/>
</dbReference>
<gene>
    <name evidence="2" type="ORF">G9U52_28580</name>
</gene>
<reference evidence="2" key="1">
    <citation type="submission" date="2020-03" db="EMBL/GenBank/DDBJ databases">
        <title>Draft sequencing of Paenibacilllus sp. S3N08.</title>
        <authorList>
            <person name="Kim D.-U."/>
        </authorList>
    </citation>
    <scope>NUCLEOTIDE SEQUENCE</scope>
    <source>
        <strain evidence="2">S3N08</strain>
    </source>
</reference>
<organism evidence="2 3">
    <name type="scientific">Paenibacillus agricola</name>
    <dbReference type="NCBI Taxonomy" id="2716264"/>
    <lineage>
        <taxon>Bacteria</taxon>
        <taxon>Bacillati</taxon>
        <taxon>Bacillota</taxon>
        <taxon>Bacilli</taxon>
        <taxon>Bacillales</taxon>
        <taxon>Paenibacillaceae</taxon>
        <taxon>Paenibacillus</taxon>
    </lineage>
</organism>
<keyword evidence="3" id="KW-1185">Reference proteome</keyword>
<keyword evidence="1" id="KW-1133">Transmembrane helix</keyword>
<evidence type="ECO:0000313" key="2">
    <source>
        <dbReference type="EMBL" id="NHN33777.1"/>
    </source>
</evidence>
<keyword evidence="1" id="KW-0812">Transmembrane</keyword>
<protein>
    <submittedName>
        <fullName evidence="2">Uncharacterized protein</fullName>
    </submittedName>
</protein>
<name>A0ABX0JFW1_9BACL</name>
<dbReference type="RefSeq" id="WP_166154072.1">
    <property type="nucleotide sequence ID" value="NZ_JAAOIW010000013.1"/>
</dbReference>
<evidence type="ECO:0000313" key="3">
    <source>
        <dbReference type="Proteomes" id="UP001165962"/>
    </source>
</evidence>